<evidence type="ECO:0000256" key="3">
    <source>
        <dbReference type="ARBA" id="ARBA00022692"/>
    </source>
</evidence>
<evidence type="ECO:0000259" key="7">
    <source>
        <dbReference type="Pfam" id="PF12698"/>
    </source>
</evidence>
<protein>
    <submittedName>
        <fullName evidence="8">ABC transporter permease</fullName>
    </submittedName>
</protein>
<feature type="transmembrane region" description="Helical" evidence="6">
    <location>
        <begin position="251"/>
        <end position="267"/>
    </location>
</feature>
<name>A0A929A0I7_LEPEC</name>
<keyword evidence="3 6" id="KW-0812">Transmembrane</keyword>
<keyword evidence="5 6" id="KW-0472">Membrane</keyword>
<evidence type="ECO:0000256" key="4">
    <source>
        <dbReference type="ARBA" id="ARBA00022989"/>
    </source>
</evidence>
<organism evidence="8 9">
    <name type="scientific">Leptolyngbya cf. ectocarpi LEGE 11479</name>
    <dbReference type="NCBI Taxonomy" id="1828722"/>
    <lineage>
        <taxon>Bacteria</taxon>
        <taxon>Bacillati</taxon>
        <taxon>Cyanobacteriota</taxon>
        <taxon>Cyanophyceae</taxon>
        <taxon>Leptolyngbyales</taxon>
        <taxon>Leptolyngbyaceae</taxon>
        <taxon>Leptolyngbya group</taxon>
        <taxon>Leptolyngbya</taxon>
    </lineage>
</organism>
<feature type="domain" description="ABC-2 type transporter transmembrane" evidence="7">
    <location>
        <begin position="21"/>
        <end position="263"/>
    </location>
</feature>
<evidence type="ECO:0000256" key="1">
    <source>
        <dbReference type="ARBA" id="ARBA00004651"/>
    </source>
</evidence>
<evidence type="ECO:0000313" key="9">
    <source>
        <dbReference type="Proteomes" id="UP000615026"/>
    </source>
</evidence>
<dbReference type="Gene3D" id="3.40.1710.10">
    <property type="entry name" value="abc type-2 transporter like domain"/>
    <property type="match status" value="1"/>
</dbReference>
<proteinExistence type="predicted"/>
<comment type="subcellular location">
    <subcellularLocation>
        <location evidence="1">Cell membrane</location>
        <topology evidence="1">Multi-pass membrane protein</topology>
    </subcellularLocation>
</comment>
<feature type="transmembrane region" description="Helical" evidence="6">
    <location>
        <begin position="20"/>
        <end position="40"/>
    </location>
</feature>
<comment type="caution">
    <text evidence="8">The sequence shown here is derived from an EMBL/GenBank/DDBJ whole genome shotgun (WGS) entry which is preliminary data.</text>
</comment>
<accession>A0A929A0I7</accession>
<dbReference type="GO" id="GO:0140359">
    <property type="term" value="F:ABC-type transporter activity"/>
    <property type="evidence" value="ECO:0007669"/>
    <property type="project" value="InterPro"/>
</dbReference>
<keyword evidence="2" id="KW-1003">Cell membrane</keyword>
<reference evidence="8" key="1">
    <citation type="submission" date="2020-10" db="EMBL/GenBank/DDBJ databases">
        <authorList>
            <person name="Castelo-Branco R."/>
            <person name="Eusebio N."/>
            <person name="Adriana R."/>
            <person name="Vieira A."/>
            <person name="Brugerolle De Fraissinette N."/>
            <person name="Rezende De Castro R."/>
            <person name="Schneider M.P."/>
            <person name="Vasconcelos V."/>
            <person name="Leao P.N."/>
        </authorList>
    </citation>
    <scope>NUCLEOTIDE SEQUENCE</scope>
    <source>
        <strain evidence="8">LEGE 11479</strain>
    </source>
</reference>
<evidence type="ECO:0000256" key="2">
    <source>
        <dbReference type="ARBA" id="ARBA00022475"/>
    </source>
</evidence>
<dbReference type="InterPro" id="IPR013525">
    <property type="entry name" value="ABC2_TM"/>
</dbReference>
<dbReference type="GO" id="GO:0005886">
    <property type="term" value="C:plasma membrane"/>
    <property type="evidence" value="ECO:0007669"/>
    <property type="project" value="UniProtKB-SubCell"/>
</dbReference>
<gene>
    <name evidence="8" type="ORF">IQ260_30165</name>
</gene>
<keyword evidence="9" id="KW-1185">Reference proteome</keyword>
<dbReference type="PANTHER" id="PTHR30294:SF29">
    <property type="entry name" value="MULTIDRUG ABC TRANSPORTER PERMEASE YBHS-RELATED"/>
    <property type="match status" value="1"/>
</dbReference>
<dbReference type="AlphaFoldDB" id="A0A929A0I7"/>
<dbReference type="PANTHER" id="PTHR30294">
    <property type="entry name" value="MEMBRANE COMPONENT OF ABC TRANSPORTER YHHJ-RELATED"/>
    <property type="match status" value="1"/>
</dbReference>
<feature type="transmembrane region" description="Helical" evidence="6">
    <location>
        <begin position="170"/>
        <end position="194"/>
    </location>
</feature>
<dbReference type="EMBL" id="JADEXP010000582">
    <property type="protein sequence ID" value="MBE9070905.1"/>
    <property type="molecule type" value="Genomic_DNA"/>
</dbReference>
<evidence type="ECO:0000313" key="8">
    <source>
        <dbReference type="EMBL" id="MBE9070905.1"/>
    </source>
</evidence>
<dbReference type="Pfam" id="PF12698">
    <property type="entry name" value="ABC2_membrane_3"/>
    <property type="match status" value="1"/>
</dbReference>
<feature type="non-terminal residue" evidence="8">
    <location>
        <position position="268"/>
    </location>
</feature>
<dbReference type="InterPro" id="IPR051449">
    <property type="entry name" value="ABC-2_transporter_component"/>
</dbReference>
<keyword evidence="4 6" id="KW-1133">Transmembrane helix</keyword>
<dbReference type="RefSeq" id="WP_193996732.1">
    <property type="nucleotide sequence ID" value="NZ_JADEXP010000582.1"/>
</dbReference>
<dbReference type="Proteomes" id="UP000615026">
    <property type="component" value="Unassembled WGS sequence"/>
</dbReference>
<evidence type="ECO:0000256" key="5">
    <source>
        <dbReference type="ARBA" id="ARBA00023136"/>
    </source>
</evidence>
<evidence type="ECO:0000256" key="6">
    <source>
        <dbReference type="SAM" id="Phobius"/>
    </source>
</evidence>
<sequence length="268" mass="29676">MKRIWSQCVKELAQFRRDRLTFALAFILPLGMLLIFGYAIRLETKNIPLAIQDFNLSPLSRSYIERLFATNQFQAIPWSGEGDPVTIIDRGQAKAAVVIPPDFSRRIKAQKSTPIQVLVDGTDVNNARVIRNSIRATTSFFLQDQGLQSKSASVVARIRLWFNPGRKESLFIVPGLYAVILAIFPALLATLAMVREKEQGTIVQVYASNLSAVELLLGKGLAYFIVAMGEALCIMGLGSLLFRIWFTGSPMPLLLGPCLFAATSVFYG</sequence>